<comment type="caution">
    <text evidence="2">The sequence shown here is derived from an EMBL/GenBank/DDBJ whole genome shotgun (WGS) entry which is preliminary data.</text>
</comment>
<dbReference type="Proteomes" id="UP000003022">
    <property type="component" value="Unassembled WGS sequence"/>
</dbReference>
<dbReference type="eggNOG" id="ENOG5031GTG">
    <property type="taxonomic scope" value="Bacteria"/>
</dbReference>
<dbReference type="AlphaFoldDB" id="F3NQP9"/>
<accession>F3NQP9</accession>
<sequence length="152" mass="16789">MHPGTHFAFGDHEEHGFVASFTASMPVHLAHWYLEREQFEPVPGEPGLYRLSEPERDGVRRTRQAVHDLRRQGYTVQADIRLDPSLSAGPAHPARPHGLEERRSRLARAAAGRTTQRSTPPTTSPPAARPIPPKPTYAPTVHLTAATGGRSR</sequence>
<keyword evidence="3" id="KW-1185">Reference proteome</keyword>
<feature type="region of interest" description="Disordered" evidence="1">
    <location>
        <begin position="76"/>
        <end position="152"/>
    </location>
</feature>
<dbReference type="RefSeq" id="WP_006143179.1">
    <property type="nucleotide sequence ID" value="NZ_AEYX01000043.1"/>
</dbReference>
<dbReference type="EMBL" id="AEYX01000043">
    <property type="protein sequence ID" value="EGG44509.1"/>
    <property type="molecule type" value="Genomic_DNA"/>
</dbReference>
<protein>
    <submittedName>
        <fullName evidence="2">Uncharacterized protein</fullName>
    </submittedName>
</protein>
<feature type="region of interest" description="Disordered" evidence="1">
    <location>
        <begin position="42"/>
        <end position="61"/>
    </location>
</feature>
<organism evidence="2 3">
    <name type="scientific">Streptomyces griseoaurantiacus M045</name>
    <dbReference type="NCBI Taxonomy" id="996637"/>
    <lineage>
        <taxon>Bacteria</taxon>
        <taxon>Bacillati</taxon>
        <taxon>Actinomycetota</taxon>
        <taxon>Actinomycetes</taxon>
        <taxon>Kitasatosporales</taxon>
        <taxon>Streptomycetaceae</taxon>
        <taxon>Streptomyces</taxon>
        <taxon>Streptomyces aurantiacus group</taxon>
    </lineage>
</organism>
<reference evidence="2 3" key="1">
    <citation type="journal article" date="2011" name="J. Bacteriol.">
        <title>Draft genome sequence of the marine bacterium Streptomyces griseoaurantiacus M045, which produces novel manumycin-type antibiotics with a pABA core component.</title>
        <authorList>
            <person name="Li F."/>
            <person name="Jiang P."/>
            <person name="Zheng H."/>
            <person name="Wang S."/>
            <person name="Zhao G."/>
            <person name="Qin S."/>
            <person name="Liu Z."/>
        </authorList>
    </citation>
    <scope>NUCLEOTIDE SEQUENCE [LARGE SCALE GENOMIC DNA]</scope>
    <source>
        <strain evidence="2 3">M045</strain>
    </source>
</reference>
<gene>
    <name evidence="2" type="ORF">SGM_5324</name>
</gene>
<evidence type="ECO:0000256" key="1">
    <source>
        <dbReference type="SAM" id="MobiDB-lite"/>
    </source>
</evidence>
<evidence type="ECO:0000313" key="3">
    <source>
        <dbReference type="Proteomes" id="UP000003022"/>
    </source>
</evidence>
<feature type="compositionally biased region" description="Low complexity" evidence="1">
    <location>
        <begin position="107"/>
        <end position="121"/>
    </location>
</feature>
<feature type="compositionally biased region" description="Pro residues" evidence="1">
    <location>
        <begin position="122"/>
        <end position="136"/>
    </location>
</feature>
<evidence type="ECO:0000313" key="2">
    <source>
        <dbReference type="EMBL" id="EGG44509.1"/>
    </source>
</evidence>
<proteinExistence type="predicted"/>
<name>F3NQP9_9ACTN</name>
<dbReference type="STRING" id="996637.SGM_5324"/>
<feature type="compositionally biased region" description="Basic and acidic residues" evidence="1">
    <location>
        <begin position="52"/>
        <end position="61"/>
    </location>
</feature>